<dbReference type="RefSeq" id="WP_283175149.1">
    <property type="nucleotide sequence ID" value="NZ_JAPNOA010000058.1"/>
</dbReference>
<gene>
    <name evidence="1" type="ORF">OUO13_17325</name>
</gene>
<dbReference type="Pfam" id="PF13692">
    <property type="entry name" value="Glyco_trans_1_4"/>
    <property type="match status" value="1"/>
</dbReference>
<dbReference type="InterPro" id="IPR050194">
    <property type="entry name" value="Glycosyltransferase_grp1"/>
</dbReference>
<dbReference type="AlphaFoldDB" id="A0A9X3EG70"/>
<dbReference type="PANTHER" id="PTHR45947">
    <property type="entry name" value="SULFOQUINOVOSYL TRANSFERASE SQD2"/>
    <property type="match status" value="1"/>
</dbReference>
<accession>A0A9X3EG70</accession>
<dbReference type="SUPFAM" id="SSF53756">
    <property type="entry name" value="UDP-Glycosyltransferase/glycogen phosphorylase"/>
    <property type="match status" value="1"/>
</dbReference>
<sequence length="373" mass="41733">MKVNIAVCGKYHLLNYALSKDFESLLGRLYLSSIKGVDDNRAVNDRMKQILVQLHGKIPFRFGYEKSIVWYHDMWQKSMLRRWESCDILHVISHGASLDMIKKAKDEGSKIILEAVNTHPVNRFNVVNKQASYFGLPLRQDLYPREYLAIEEASLSDSLLAPTNIVSESYAETMAFKSSYVLPYCANTKKFSAGVFRNESRVKVLCVGQIGLRKGQLHLLEALDILDSRVEVTLVGMIDSNVRKIVKKFSGRFLHVERVPGAEMPEFMRGFDIFILPSLEEGLSLSILEAMASGLAVIGSKASGAGEIIDGNNGLVIDTVNAESIAGAVNTLVESDARLLMRNLAISSVQDTMNWVAYSNKLKEIYNESEEWV</sequence>
<comment type="caution">
    <text evidence="1">The sequence shown here is derived from an EMBL/GenBank/DDBJ whole genome shotgun (WGS) entry which is preliminary data.</text>
</comment>
<reference evidence="1" key="1">
    <citation type="submission" date="2022-11" db="EMBL/GenBank/DDBJ databases">
        <title>Parathalassolutuus dongxingensis gen. nov., sp. nov., a novel member of family Oceanospirillaceae isolated from a coastal shrimp pond in Guangxi, China.</title>
        <authorList>
            <person name="Chen H."/>
        </authorList>
    </citation>
    <scope>NUCLEOTIDE SEQUENCE</scope>
    <source>
        <strain evidence="1">G-43</strain>
    </source>
</reference>
<dbReference type="Proteomes" id="UP001150830">
    <property type="component" value="Unassembled WGS sequence"/>
</dbReference>
<dbReference type="PANTHER" id="PTHR45947:SF3">
    <property type="entry name" value="SULFOQUINOVOSYL TRANSFERASE SQD2"/>
    <property type="match status" value="1"/>
</dbReference>
<evidence type="ECO:0000313" key="2">
    <source>
        <dbReference type="Proteomes" id="UP001150830"/>
    </source>
</evidence>
<proteinExistence type="predicted"/>
<dbReference type="Gene3D" id="3.40.50.2000">
    <property type="entry name" value="Glycogen Phosphorylase B"/>
    <property type="match status" value="2"/>
</dbReference>
<protein>
    <submittedName>
        <fullName evidence="1">Glycosyltransferase family 4 protein</fullName>
    </submittedName>
</protein>
<dbReference type="CDD" id="cd03801">
    <property type="entry name" value="GT4_PimA-like"/>
    <property type="match status" value="1"/>
</dbReference>
<keyword evidence="2" id="KW-1185">Reference proteome</keyword>
<evidence type="ECO:0000313" key="1">
    <source>
        <dbReference type="EMBL" id="MCY0966942.1"/>
    </source>
</evidence>
<name>A0A9X3EG70_9GAMM</name>
<organism evidence="1 2">
    <name type="scientific">Parathalassolituus penaei</name>
    <dbReference type="NCBI Taxonomy" id="2997323"/>
    <lineage>
        <taxon>Bacteria</taxon>
        <taxon>Pseudomonadati</taxon>
        <taxon>Pseudomonadota</taxon>
        <taxon>Gammaproteobacteria</taxon>
        <taxon>Oceanospirillales</taxon>
        <taxon>Oceanospirillaceae</taxon>
        <taxon>Parathalassolituus</taxon>
    </lineage>
</organism>
<dbReference type="EMBL" id="JAPNOA010000058">
    <property type="protein sequence ID" value="MCY0966942.1"/>
    <property type="molecule type" value="Genomic_DNA"/>
</dbReference>
<dbReference type="GO" id="GO:0016757">
    <property type="term" value="F:glycosyltransferase activity"/>
    <property type="evidence" value="ECO:0007669"/>
    <property type="project" value="TreeGrafter"/>
</dbReference>